<comment type="subcellular location">
    <subcellularLocation>
        <location evidence="2">Cytoplasm</location>
    </subcellularLocation>
    <subcellularLocation>
        <location evidence="1">Nucleus</location>
    </subcellularLocation>
</comment>
<feature type="compositionally biased region" description="Polar residues" evidence="17">
    <location>
        <begin position="95"/>
        <end position="104"/>
    </location>
</feature>
<feature type="domain" description="DEAD-box RNA helicase Q" evidence="20">
    <location>
        <begin position="251"/>
        <end position="279"/>
    </location>
</feature>
<dbReference type="CDD" id="cd18787">
    <property type="entry name" value="SF2_C_DEAD"/>
    <property type="match status" value="1"/>
</dbReference>
<dbReference type="InterPro" id="IPR014001">
    <property type="entry name" value="Helicase_ATP-bd"/>
</dbReference>
<dbReference type="Gene3D" id="3.40.50.300">
    <property type="entry name" value="P-loop containing nucleotide triphosphate hydrolases"/>
    <property type="match status" value="2"/>
</dbReference>
<feature type="compositionally biased region" description="Polar residues" evidence="17">
    <location>
        <begin position="787"/>
        <end position="797"/>
    </location>
</feature>
<organism evidence="21 22">
    <name type="scientific">Podilymbus podiceps</name>
    <name type="common">Pied-billed grebe</name>
    <dbReference type="NCBI Taxonomy" id="9252"/>
    <lineage>
        <taxon>Eukaryota</taxon>
        <taxon>Metazoa</taxon>
        <taxon>Chordata</taxon>
        <taxon>Craniata</taxon>
        <taxon>Vertebrata</taxon>
        <taxon>Euteleostomi</taxon>
        <taxon>Archelosauria</taxon>
        <taxon>Archosauria</taxon>
        <taxon>Dinosauria</taxon>
        <taxon>Saurischia</taxon>
        <taxon>Theropoda</taxon>
        <taxon>Coelurosauria</taxon>
        <taxon>Aves</taxon>
        <taxon>Neognathae</taxon>
        <taxon>Neoaves</taxon>
        <taxon>Mirandornithes</taxon>
        <taxon>Podicipediformes</taxon>
        <taxon>Podicipedidae</taxon>
        <taxon>Podilymbus</taxon>
    </lineage>
</organism>
<feature type="compositionally biased region" description="Low complexity" evidence="17">
    <location>
        <begin position="900"/>
        <end position="910"/>
    </location>
</feature>
<feature type="compositionally biased region" description="Basic and acidic residues" evidence="17">
    <location>
        <begin position="124"/>
        <end position="147"/>
    </location>
</feature>
<dbReference type="EMBL" id="VXAO01001458">
    <property type="protein sequence ID" value="NXL52005.1"/>
    <property type="molecule type" value="Genomic_DNA"/>
</dbReference>
<feature type="compositionally biased region" description="Basic and acidic residues" evidence="17">
    <location>
        <begin position="911"/>
        <end position="936"/>
    </location>
</feature>
<evidence type="ECO:0000256" key="11">
    <source>
        <dbReference type="ARBA" id="ARBA00023242"/>
    </source>
</evidence>
<keyword evidence="4" id="KW-0963">Cytoplasm</keyword>
<dbReference type="OrthoDB" id="196131at2759"/>
<evidence type="ECO:0000259" key="19">
    <source>
        <dbReference type="PROSITE" id="PS51194"/>
    </source>
</evidence>
<evidence type="ECO:0000256" key="6">
    <source>
        <dbReference type="ARBA" id="ARBA00022801"/>
    </source>
</evidence>
<keyword evidence="6" id="KW-0378">Hydrolase</keyword>
<dbReference type="SMART" id="SM00487">
    <property type="entry name" value="DEXDc"/>
    <property type="match status" value="1"/>
</dbReference>
<dbReference type="PANTHER" id="PTHR47958">
    <property type="entry name" value="ATP-DEPENDENT RNA HELICASE DBP3"/>
    <property type="match status" value="1"/>
</dbReference>
<dbReference type="PROSITE" id="PS51192">
    <property type="entry name" value="HELICASE_ATP_BIND_1"/>
    <property type="match status" value="1"/>
</dbReference>
<evidence type="ECO:0000259" key="20">
    <source>
        <dbReference type="PROSITE" id="PS51195"/>
    </source>
</evidence>
<feature type="region of interest" description="Disordered" evidence="17">
    <location>
        <begin position="1"/>
        <end position="150"/>
    </location>
</feature>
<dbReference type="FunFam" id="3.40.50.300:FF:000524">
    <property type="entry name" value="ATP-dependent RNA helicase DDX42"/>
    <property type="match status" value="1"/>
</dbReference>
<gene>
    <name evidence="21" type="primary">Ddx42</name>
    <name evidence="21" type="ORF">PODPOD_R11042</name>
</gene>
<dbReference type="PROSITE" id="PS51194">
    <property type="entry name" value="HELICASE_CTER"/>
    <property type="match status" value="1"/>
</dbReference>
<keyword evidence="10" id="KW-0175">Coiled coil</keyword>
<feature type="non-terminal residue" evidence="21">
    <location>
        <position position="1"/>
    </location>
</feature>
<evidence type="ECO:0000313" key="21">
    <source>
        <dbReference type="EMBL" id="NXL52005.1"/>
    </source>
</evidence>
<feature type="compositionally biased region" description="Gly residues" evidence="17">
    <location>
        <begin position="799"/>
        <end position="834"/>
    </location>
</feature>
<feature type="region of interest" description="Disordered" evidence="17">
    <location>
        <begin position="721"/>
        <end position="751"/>
    </location>
</feature>
<feature type="compositionally biased region" description="Basic and acidic residues" evidence="17">
    <location>
        <begin position="835"/>
        <end position="897"/>
    </location>
</feature>
<keyword evidence="11" id="KW-0539">Nucleus</keyword>
<evidence type="ECO:0000256" key="13">
    <source>
        <dbReference type="ARBA" id="ARBA00061633"/>
    </source>
</evidence>
<protein>
    <recommendedName>
        <fullName evidence="14">ATP-dependent RNA helicase DDX42</fullName>
        <ecNumber evidence="3">3.6.4.13</ecNumber>
    </recommendedName>
    <alternativeName>
        <fullName evidence="15">DEAD box protein 42</fullName>
    </alternativeName>
</protein>
<dbReference type="GO" id="GO:0005524">
    <property type="term" value="F:ATP binding"/>
    <property type="evidence" value="ECO:0007669"/>
    <property type="project" value="UniProtKB-KW"/>
</dbReference>
<feature type="region of interest" description="Disordered" evidence="17">
    <location>
        <begin position="787"/>
        <end position="954"/>
    </location>
</feature>
<feature type="compositionally biased region" description="Low complexity" evidence="17">
    <location>
        <begin position="35"/>
        <end position="52"/>
    </location>
</feature>
<evidence type="ECO:0000256" key="15">
    <source>
        <dbReference type="ARBA" id="ARBA00075438"/>
    </source>
</evidence>
<feature type="compositionally biased region" description="Acidic residues" evidence="17">
    <location>
        <begin position="70"/>
        <end position="84"/>
    </location>
</feature>
<evidence type="ECO:0000256" key="2">
    <source>
        <dbReference type="ARBA" id="ARBA00004496"/>
    </source>
</evidence>
<dbReference type="SUPFAM" id="SSF52540">
    <property type="entry name" value="P-loop containing nucleoside triphosphate hydrolases"/>
    <property type="match status" value="2"/>
</dbReference>
<feature type="compositionally biased region" description="Low complexity" evidence="17">
    <location>
        <begin position="721"/>
        <end position="735"/>
    </location>
</feature>
<keyword evidence="5" id="KW-0547">Nucleotide-binding</keyword>
<keyword evidence="9" id="KW-0694">RNA-binding</keyword>
<dbReference type="InterPro" id="IPR001650">
    <property type="entry name" value="Helicase_C-like"/>
</dbReference>
<dbReference type="PROSITE" id="PS00039">
    <property type="entry name" value="DEAD_ATP_HELICASE"/>
    <property type="match status" value="1"/>
</dbReference>
<dbReference type="GO" id="GO:0016787">
    <property type="term" value="F:hydrolase activity"/>
    <property type="evidence" value="ECO:0007669"/>
    <property type="project" value="UniProtKB-KW"/>
</dbReference>
<proteinExistence type="inferred from homology"/>
<feature type="non-terminal residue" evidence="21">
    <location>
        <position position="954"/>
    </location>
</feature>
<dbReference type="InterPro" id="IPR011545">
    <property type="entry name" value="DEAD/DEAH_box_helicase_dom"/>
</dbReference>
<evidence type="ECO:0000256" key="8">
    <source>
        <dbReference type="ARBA" id="ARBA00022840"/>
    </source>
</evidence>
<keyword evidence="8" id="KW-0067">ATP-binding</keyword>
<evidence type="ECO:0000256" key="5">
    <source>
        <dbReference type="ARBA" id="ARBA00022741"/>
    </source>
</evidence>
<dbReference type="Proteomes" id="UP000555275">
    <property type="component" value="Unassembled WGS sequence"/>
</dbReference>
<feature type="compositionally biased region" description="Polar residues" evidence="17">
    <location>
        <begin position="736"/>
        <end position="750"/>
    </location>
</feature>
<evidence type="ECO:0000256" key="7">
    <source>
        <dbReference type="ARBA" id="ARBA00022806"/>
    </source>
</evidence>
<evidence type="ECO:0000256" key="10">
    <source>
        <dbReference type="ARBA" id="ARBA00023054"/>
    </source>
</evidence>
<evidence type="ECO:0000259" key="18">
    <source>
        <dbReference type="PROSITE" id="PS51192"/>
    </source>
</evidence>
<evidence type="ECO:0000256" key="3">
    <source>
        <dbReference type="ARBA" id="ARBA00012552"/>
    </source>
</evidence>
<evidence type="ECO:0000256" key="12">
    <source>
        <dbReference type="ARBA" id="ARBA00047984"/>
    </source>
</evidence>
<dbReference type="PROSITE" id="PS51195">
    <property type="entry name" value="Q_MOTIF"/>
    <property type="match status" value="1"/>
</dbReference>
<feature type="domain" description="Helicase ATP-binding" evidence="18">
    <location>
        <begin position="282"/>
        <end position="457"/>
    </location>
</feature>
<evidence type="ECO:0000256" key="14">
    <source>
        <dbReference type="ARBA" id="ARBA00068282"/>
    </source>
</evidence>
<dbReference type="InterPro" id="IPR014014">
    <property type="entry name" value="RNA_helicase_DEAD_Q_motif"/>
</dbReference>
<dbReference type="CDD" id="cd17952">
    <property type="entry name" value="DEADc_DDX42"/>
    <property type="match status" value="1"/>
</dbReference>
<dbReference type="Pfam" id="PF00270">
    <property type="entry name" value="DEAD"/>
    <property type="match status" value="1"/>
</dbReference>
<dbReference type="InterPro" id="IPR027417">
    <property type="entry name" value="P-loop_NTPase"/>
</dbReference>
<evidence type="ECO:0000256" key="16">
    <source>
        <dbReference type="PROSITE-ProRule" id="PRU00552"/>
    </source>
</evidence>
<comment type="catalytic activity">
    <reaction evidence="12">
        <text>ATP + H2O = ADP + phosphate + H(+)</text>
        <dbReference type="Rhea" id="RHEA:13065"/>
        <dbReference type="ChEBI" id="CHEBI:15377"/>
        <dbReference type="ChEBI" id="CHEBI:15378"/>
        <dbReference type="ChEBI" id="CHEBI:30616"/>
        <dbReference type="ChEBI" id="CHEBI:43474"/>
        <dbReference type="ChEBI" id="CHEBI:456216"/>
        <dbReference type="EC" id="3.6.4.13"/>
    </reaction>
</comment>
<evidence type="ECO:0000256" key="9">
    <source>
        <dbReference type="ARBA" id="ARBA00022884"/>
    </source>
</evidence>
<dbReference type="GO" id="GO:0003723">
    <property type="term" value="F:RNA binding"/>
    <property type="evidence" value="ECO:0007669"/>
    <property type="project" value="UniProtKB-KW"/>
</dbReference>
<dbReference type="AlphaFoldDB" id="A0A7L0TB68"/>
<reference evidence="21 22" key="1">
    <citation type="submission" date="2019-09" db="EMBL/GenBank/DDBJ databases">
        <title>Bird 10,000 Genomes (B10K) Project - Family phase.</title>
        <authorList>
            <person name="Zhang G."/>
        </authorList>
    </citation>
    <scope>NUCLEOTIDE SEQUENCE [LARGE SCALE GENOMIC DNA]</scope>
    <source>
        <strain evidence="21">B10K-DU-009-04</strain>
        <tissue evidence="21">Mixed tissue sample</tissue>
    </source>
</reference>
<feature type="region of interest" description="Disordered" evidence="17">
    <location>
        <begin position="652"/>
        <end position="680"/>
    </location>
</feature>
<comment type="similarity">
    <text evidence="13">Belongs to the DEAD box helicase family. DDX42 subfamily.</text>
</comment>
<feature type="domain" description="Helicase C-terminal" evidence="19">
    <location>
        <begin position="485"/>
        <end position="630"/>
    </location>
</feature>
<keyword evidence="7 21" id="KW-0347">Helicase</keyword>
<dbReference type="GO" id="GO:0005737">
    <property type="term" value="C:cytoplasm"/>
    <property type="evidence" value="ECO:0007669"/>
    <property type="project" value="UniProtKB-SubCell"/>
</dbReference>
<accession>A0A7L0TB68</accession>
<evidence type="ECO:0000256" key="1">
    <source>
        <dbReference type="ARBA" id="ARBA00004123"/>
    </source>
</evidence>
<dbReference type="InterPro" id="IPR000629">
    <property type="entry name" value="RNA-helicase_DEAD-box_CS"/>
</dbReference>
<comment type="caution">
    <text evidence="21">The sequence shown here is derived from an EMBL/GenBank/DDBJ whole genome shotgun (WGS) entry which is preliminary data.</text>
</comment>
<feature type="short sequence motif" description="Q motif" evidence="16">
    <location>
        <begin position="251"/>
        <end position="279"/>
    </location>
</feature>
<dbReference type="Pfam" id="PF00271">
    <property type="entry name" value="Helicase_C"/>
    <property type="match status" value="1"/>
</dbReference>
<sequence length="954" mass="103695">MNWNKGGPGTKRGFGFGGFAITPGKKEEPKLSQQSHSAFGTAGSSAAFAKSGPPQLPSFYKIGSKRANFDEENAYFEDEEEDSSNVELPYIPAENSPTRQQFHSKSPDSDSDDDPLEAFMAEDQAARDMKRLEDKDKEKKNVKGIRDDIEEEDDQEAYFRYMAENPTAGVVQEEEEDNLEYDSDGNPIAPSKKIIDPLPPIDHSEIEYPPFEKNFYDEHEEITSLTPQQVVELRHKLNLRVSGAAPPRPGSSFAHFGFDEQLMHQIRKSEYTQPTPIQCQGVPVALSGRDMIGIAKTGSGKTAAFIWPMLIHIMDQKELQPGDGPIAVIVCPTRELCQQIHSECKRFGKAYNLRSVAVYGGGSMWEQAKALQEGAEIVVCTPGRLIDHVKKKATNLQRVTYLVFDEADRMFDMGFEYQVRSIASHVRPDRQTLLFSATFRKKIEKLARDILIDPIRVVQGDIGEANEDVTQIVEIFPSGPSKWNWLTRRLVEFTSSGSVLLFVTKKANAEELANNLKQEDHNLGLLHGDMDQSERNKVISEFKKKGIPILVATDVAARGLDIPSIKTVINYDVARDIDTHTHRIGRTGRAGEKGVAYTLLTPKDSNFAGDLVRNLEGANQHVSKELLDLAMQNPWFRKSRFKGGKGKKLNIGGGGLGYRERPGLGSENSDRGNNNSVMSNYEAYKPSTGAMGDRLTAMKAAFQSQYKSHFVAASLNNQKTGSSAAGASGWTSAGSLNSVPTSSAQQNAANPDSPIAAAAAAKGVPGFTSTGNLSSVPTFPSVGAQGFNNTNASTNNREGIGGGGSTGVAAAGGGGGGSSGGGGSGGGGVGGGGIVRERYSENRNSRHNEVPRRGEGGGRYNDVQRHGEGGGRHSDAYRHGEGRHGDNHRHGESRHFADVGSGNRNNGDSRNNNEGRNNENRNGENRKDANSRDNKTDGFAVPEPPKRKKSRWDS</sequence>
<feature type="compositionally biased region" description="Gly residues" evidence="17">
    <location>
        <begin position="1"/>
        <end position="18"/>
    </location>
</feature>
<dbReference type="GO" id="GO:0005634">
    <property type="term" value="C:nucleus"/>
    <property type="evidence" value="ECO:0007669"/>
    <property type="project" value="UniProtKB-SubCell"/>
</dbReference>
<dbReference type="GO" id="GO:0003724">
    <property type="term" value="F:RNA helicase activity"/>
    <property type="evidence" value="ECO:0007669"/>
    <property type="project" value="UniProtKB-EC"/>
</dbReference>
<feature type="region of interest" description="Disordered" evidence="17">
    <location>
        <begin position="180"/>
        <end position="201"/>
    </location>
</feature>
<dbReference type="EC" id="3.6.4.13" evidence="3"/>
<evidence type="ECO:0000256" key="17">
    <source>
        <dbReference type="SAM" id="MobiDB-lite"/>
    </source>
</evidence>
<evidence type="ECO:0000313" key="22">
    <source>
        <dbReference type="Proteomes" id="UP000555275"/>
    </source>
</evidence>
<dbReference type="SMART" id="SM00490">
    <property type="entry name" value="HELICc"/>
    <property type="match status" value="1"/>
</dbReference>
<keyword evidence="22" id="KW-1185">Reference proteome</keyword>
<evidence type="ECO:0000256" key="4">
    <source>
        <dbReference type="ARBA" id="ARBA00022490"/>
    </source>
</evidence>
<name>A0A7L0TB68_PODPO</name>
<dbReference type="FunFam" id="3.40.50.300:FF:000079">
    <property type="entry name" value="probable ATP-dependent RNA helicase DDX17"/>
    <property type="match status" value="1"/>
</dbReference>